<accession>A0A6P3EXS8</accession>
<dbReference type="AlphaFoldDB" id="A0A6P3EXS8"/>
<dbReference type="OrthoDB" id="9899812at2759"/>
<evidence type="ECO:0000313" key="4">
    <source>
        <dbReference type="RefSeq" id="XP_004625519.1"/>
    </source>
</evidence>
<dbReference type="CTD" id="3814"/>
<dbReference type="PANTHER" id="PTHR16955">
    <property type="entry name" value="METASTASIS-SUPPRESSOR KISS-1"/>
    <property type="match status" value="1"/>
</dbReference>
<feature type="chain" id="PRO_5028129838" evidence="2">
    <location>
        <begin position="20"/>
        <end position="150"/>
    </location>
</feature>
<name>A0A6P3EXS8_OCTDE</name>
<sequence length="150" mass="16358">MDSLASWQLLLFLCVTSLGEPLAKVAPVENPRPTGQRLGALALLAPWAQGLMCVERKPAPARPRPRRTSLCPPGESERFTEPTGSSLCAPRNRLIPAPRGSVLVQREKDLSSYNWNSFGLRYGKRRVAGGAGQQLECGRVGLSVQAQRRP</sequence>
<protein>
    <submittedName>
        <fullName evidence="4">Metastasis-suppressor KiSS-1</fullName>
    </submittedName>
</protein>
<dbReference type="GO" id="GO:0031773">
    <property type="term" value="F:kisspeptin receptor binding"/>
    <property type="evidence" value="ECO:0007669"/>
    <property type="project" value="TreeGrafter"/>
</dbReference>
<evidence type="ECO:0000313" key="3">
    <source>
        <dbReference type="Proteomes" id="UP000515203"/>
    </source>
</evidence>
<dbReference type="Proteomes" id="UP000515203">
    <property type="component" value="Unplaced"/>
</dbReference>
<dbReference type="GO" id="GO:0007186">
    <property type="term" value="P:G protein-coupled receptor signaling pathway"/>
    <property type="evidence" value="ECO:0007669"/>
    <property type="project" value="TreeGrafter"/>
</dbReference>
<proteinExistence type="predicted"/>
<organism evidence="3 4">
    <name type="scientific">Octodon degus</name>
    <name type="common">Degu</name>
    <name type="synonym">Sciurus degus</name>
    <dbReference type="NCBI Taxonomy" id="10160"/>
    <lineage>
        <taxon>Eukaryota</taxon>
        <taxon>Metazoa</taxon>
        <taxon>Chordata</taxon>
        <taxon>Craniata</taxon>
        <taxon>Vertebrata</taxon>
        <taxon>Euteleostomi</taxon>
        <taxon>Mammalia</taxon>
        <taxon>Eutheria</taxon>
        <taxon>Euarchontoglires</taxon>
        <taxon>Glires</taxon>
        <taxon>Rodentia</taxon>
        <taxon>Hystricomorpha</taxon>
        <taxon>Octodontidae</taxon>
        <taxon>Octodon</taxon>
    </lineage>
</organism>
<dbReference type="GO" id="GO:0007204">
    <property type="term" value="P:positive regulation of cytosolic calcium ion concentration"/>
    <property type="evidence" value="ECO:0007669"/>
    <property type="project" value="TreeGrafter"/>
</dbReference>
<keyword evidence="3" id="KW-1185">Reference proteome</keyword>
<feature type="signal peptide" evidence="2">
    <location>
        <begin position="1"/>
        <end position="19"/>
    </location>
</feature>
<dbReference type="PANTHER" id="PTHR16955:SF6">
    <property type="entry name" value="METASTASIS-SUPPRESSOR KISS-1"/>
    <property type="match status" value="1"/>
</dbReference>
<reference evidence="4" key="1">
    <citation type="submission" date="2025-08" db="UniProtKB">
        <authorList>
            <consortium name="RefSeq"/>
        </authorList>
    </citation>
    <scope>IDENTIFICATION</scope>
</reference>
<evidence type="ECO:0000256" key="1">
    <source>
        <dbReference type="SAM" id="MobiDB-lite"/>
    </source>
</evidence>
<dbReference type="GeneID" id="101568889"/>
<dbReference type="InParanoid" id="A0A6P3EXS8"/>
<evidence type="ECO:0000256" key="2">
    <source>
        <dbReference type="SAM" id="SignalP"/>
    </source>
</evidence>
<dbReference type="Pfam" id="PF15152">
    <property type="entry name" value="Kisspeptin"/>
    <property type="match status" value="1"/>
</dbReference>
<dbReference type="FunCoup" id="A0A6P3EXS8">
    <property type="interactions" value="353"/>
</dbReference>
<dbReference type="RefSeq" id="XP_004625519.1">
    <property type="nucleotide sequence ID" value="XM_004625462.2"/>
</dbReference>
<feature type="region of interest" description="Disordered" evidence="1">
    <location>
        <begin position="58"/>
        <end position="86"/>
    </location>
</feature>
<dbReference type="InterPro" id="IPR020207">
    <property type="entry name" value="Metastasis-suppressor_KiSS-1"/>
</dbReference>
<keyword evidence="2" id="KW-0732">Signal</keyword>
<gene>
    <name evidence="4" type="primary">Kiss1</name>
</gene>